<reference evidence="1 2" key="1">
    <citation type="submission" date="2017-11" db="EMBL/GenBank/DDBJ databases">
        <title>Complete genome of Rhizobium leguminosarum Norway, an ineffective micro-symbiont.</title>
        <authorList>
            <person name="Hoffrichter A."/>
            <person name="Liang J."/>
            <person name="Brachmann A."/>
            <person name="Marin M."/>
        </authorList>
    </citation>
    <scope>NUCLEOTIDE SEQUENCE [LARGE SCALE GENOMIC DNA]</scope>
    <source>
        <strain evidence="1 2">Norway</strain>
        <plasmid evidence="2">Plasmid prln3</plasmid>
    </source>
</reference>
<geneLocation type="plasmid" evidence="2">
    <name>prln3</name>
</geneLocation>
<proteinExistence type="predicted"/>
<accession>A0A2K9ZH72</accession>
<keyword evidence="1" id="KW-0614">Plasmid</keyword>
<organism evidence="1 2">
    <name type="scientific">Rhizobium leguminosarum</name>
    <dbReference type="NCBI Taxonomy" id="384"/>
    <lineage>
        <taxon>Bacteria</taxon>
        <taxon>Pseudomonadati</taxon>
        <taxon>Pseudomonadota</taxon>
        <taxon>Alphaproteobacteria</taxon>
        <taxon>Hyphomicrobiales</taxon>
        <taxon>Rhizobiaceae</taxon>
        <taxon>Rhizobium/Agrobacterium group</taxon>
        <taxon>Rhizobium</taxon>
    </lineage>
</organism>
<evidence type="ECO:0000313" key="2">
    <source>
        <dbReference type="Proteomes" id="UP000238523"/>
    </source>
</evidence>
<dbReference type="Proteomes" id="UP000238523">
    <property type="component" value="Plasmid pRLN3"/>
</dbReference>
<dbReference type="EMBL" id="CP025015">
    <property type="protein sequence ID" value="AUW47579.1"/>
    <property type="molecule type" value="Genomic_DNA"/>
</dbReference>
<evidence type="ECO:0000313" key="1">
    <source>
        <dbReference type="EMBL" id="AUW47579.1"/>
    </source>
</evidence>
<sequence length="61" mass="6617">MRGEADHPVGGGDLTRLSPCAWHLDNHDACTNEGDTTVAWSCSAIARRRSPHLDVRSSKMA</sequence>
<dbReference type="AlphaFoldDB" id="A0A2K9ZH72"/>
<protein>
    <submittedName>
        <fullName evidence="1">Uncharacterized protein</fullName>
    </submittedName>
</protein>
<gene>
    <name evidence="1" type="ORF">CUJ84_pRLN3000467</name>
</gene>
<name>A0A2K9ZH72_RHILE</name>